<dbReference type="GO" id="GO:0006220">
    <property type="term" value="P:pyrimidine nucleotide metabolic process"/>
    <property type="evidence" value="ECO:0007669"/>
    <property type="project" value="UniProtKB-UniRule"/>
</dbReference>
<dbReference type="GO" id="GO:0005524">
    <property type="term" value="F:ATP binding"/>
    <property type="evidence" value="ECO:0007669"/>
    <property type="project" value="UniProtKB-UniRule"/>
</dbReference>
<evidence type="ECO:0000259" key="9">
    <source>
        <dbReference type="Pfam" id="PF02224"/>
    </source>
</evidence>
<accession>A0A0D0HDU0</accession>
<keyword evidence="11" id="KW-1185">Reference proteome</keyword>
<dbReference type="Proteomes" id="UP000032046">
    <property type="component" value="Unassembled WGS sequence"/>
</dbReference>
<dbReference type="EC" id="2.7.4.25" evidence="8"/>
<dbReference type="InterPro" id="IPR027417">
    <property type="entry name" value="P-loop_NTPase"/>
</dbReference>
<dbReference type="STRING" id="1602171.ST44_04490"/>
<dbReference type="RefSeq" id="WP_042518445.1">
    <property type="nucleotide sequence ID" value="NZ_JXQJ01000109.1"/>
</dbReference>
<evidence type="ECO:0000256" key="6">
    <source>
        <dbReference type="ARBA" id="ARBA00047615"/>
    </source>
</evidence>
<keyword evidence="4 8" id="KW-0418">Kinase</keyword>
<comment type="catalytic activity">
    <reaction evidence="7 8">
        <text>CMP + ATP = CDP + ADP</text>
        <dbReference type="Rhea" id="RHEA:11600"/>
        <dbReference type="ChEBI" id="CHEBI:30616"/>
        <dbReference type="ChEBI" id="CHEBI:58069"/>
        <dbReference type="ChEBI" id="CHEBI:60377"/>
        <dbReference type="ChEBI" id="CHEBI:456216"/>
        <dbReference type="EC" id="2.7.4.25"/>
    </reaction>
</comment>
<proteinExistence type="inferred from homology"/>
<dbReference type="PANTHER" id="PTHR21299">
    <property type="entry name" value="CYTIDYLATE KINASE/PANTOATE-BETA-ALANINE LIGASE"/>
    <property type="match status" value="1"/>
</dbReference>
<dbReference type="GO" id="GO:0036430">
    <property type="term" value="F:CMP kinase activity"/>
    <property type="evidence" value="ECO:0007669"/>
    <property type="project" value="RHEA"/>
</dbReference>
<dbReference type="Gene3D" id="3.40.50.300">
    <property type="entry name" value="P-loop containing nucleotide triphosphate hydrolases"/>
    <property type="match status" value="1"/>
</dbReference>
<dbReference type="AlphaFoldDB" id="A0A0D0HDU0"/>
<comment type="subcellular location">
    <subcellularLocation>
        <location evidence="8">Cytoplasm</location>
    </subcellularLocation>
</comment>
<dbReference type="NCBIfam" id="TIGR00017">
    <property type="entry name" value="cmk"/>
    <property type="match status" value="1"/>
</dbReference>
<dbReference type="HAMAP" id="MF_00238">
    <property type="entry name" value="Cytidyl_kinase_type1"/>
    <property type="match status" value="1"/>
</dbReference>
<dbReference type="InterPro" id="IPR011994">
    <property type="entry name" value="Cytidylate_kinase_dom"/>
</dbReference>
<keyword evidence="8" id="KW-0963">Cytoplasm</keyword>
<comment type="similarity">
    <text evidence="1 8">Belongs to the cytidylate kinase family. Type 1 subfamily.</text>
</comment>
<dbReference type="CDD" id="cd02020">
    <property type="entry name" value="CMPK"/>
    <property type="match status" value="1"/>
</dbReference>
<evidence type="ECO:0000256" key="8">
    <source>
        <dbReference type="HAMAP-Rule" id="MF_00238"/>
    </source>
</evidence>
<gene>
    <name evidence="8" type="primary">cmk</name>
    <name evidence="10" type="ORF">ST44_04490</name>
</gene>
<dbReference type="SUPFAM" id="SSF52540">
    <property type="entry name" value="P-loop containing nucleoside triphosphate hydrolases"/>
    <property type="match status" value="1"/>
</dbReference>
<keyword evidence="5 8" id="KW-0067">ATP-binding</keyword>
<dbReference type="GO" id="GO:0005829">
    <property type="term" value="C:cytosol"/>
    <property type="evidence" value="ECO:0007669"/>
    <property type="project" value="TreeGrafter"/>
</dbReference>
<feature type="binding site" evidence="8">
    <location>
        <begin position="14"/>
        <end position="22"/>
    </location>
    <ligand>
        <name>ATP</name>
        <dbReference type="ChEBI" id="CHEBI:30616"/>
    </ligand>
</feature>
<sequence>MEAKNNRIVIAIDGFSSCGKSTMAKDLAKDLGYIYVDTGAMYRSVTLYALRHGMFAADNTIDTEALQKAMPEINISFRLNTGTGRPDTFLNGECVEKEIRSMEVSSHVSPIAALPFVRQALVRQQQEMGKEKGIVMDGRDIGTVVFPDAELKIFVTASAEVRAQRRYDELKQKGMAADFNEILKNVEERDYIDTHRETSPLKQADDALVLDNSNMTIPEQKEWLKQKFEETMEKLG</sequence>
<evidence type="ECO:0000256" key="5">
    <source>
        <dbReference type="ARBA" id="ARBA00022840"/>
    </source>
</evidence>
<feature type="domain" description="Cytidylate kinase" evidence="9">
    <location>
        <begin position="10"/>
        <end position="220"/>
    </location>
</feature>
<comment type="catalytic activity">
    <reaction evidence="6 8">
        <text>dCMP + ATP = dCDP + ADP</text>
        <dbReference type="Rhea" id="RHEA:25094"/>
        <dbReference type="ChEBI" id="CHEBI:30616"/>
        <dbReference type="ChEBI" id="CHEBI:57566"/>
        <dbReference type="ChEBI" id="CHEBI:58593"/>
        <dbReference type="ChEBI" id="CHEBI:456216"/>
        <dbReference type="EC" id="2.7.4.25"/>
    </reaction>
</comment>
<dbReference type="InterPro" id="IPR003136">
    <property type="entry name" value="Cytidylate_kin"/>
</dbReference>
<protein>
    <recommendedName>
        <fullName evidence="8">Cytidylate kinase</fullName>
        <shortName evidence="8">CK</shortName>
        <ecNumber evidence="8">2.7.4.25</ecNumber>
    </recommendedName>
    <alternativeName>
        <fullName evidence="8">Cytidine monophosphate kinase</fullName>
        <shortName evidence="8">CMP kinase</shortName>
    </alternativeName>
</protein>
<comment type="caution">
    <text evidence="10">The sequence shown here is derived from an EMBL/GenBank/DDBJ whole genome shotgun (WGS) entry which is preliminary data.</text>
</comment>
<dbReference type="PANTHER" id="PTHR21299:SF2">
    <property type="entry name" value="CYTIDYLATE KINASE"/>
    <property type="match status" value="1"/>
</dbReference>
<organism evidence="10 11">
    <name type="scientific">Prevotella pectinovora</name>
    <dbReference type="NCBI Taxonomy" id="1602169"/>
    <lineage>
        <taxon>Bacteria</taxon>
        <taxon>Pseudomonadati</taxon>
        <taxon>Bacteroidota</taxon>
        <taxon>Bacteroidia</taxon>
        <taxon>Bacteroidales</taxon>
        <taxon>Prevotellaceae</taxon>
        <taxon>Prevotella</taxon>
    </lineage>
</organism>
<keyword evidence="3 8" id="KW-0547">Nucleotide-binding</keyword>
<reference evidence="10 11" key="1">
    <citation type="submission" date="2015-01" db="EMBL/GenBank/DDBJ databases">
        <title>Comparative genomics of non-oral Prevotella species.</title>
        <authorList>
            <person name="Accetto T."/>
            <person name="Nograsek B."/>
            <person name="Avgustin G."/>
        </authorList>
    </citation>
    <scope>NUCLEOTIDE SEQUENCE [LARGE SCALE GENOMIC DNA]</scope>
    <source>
        <strain evidence="10 11">P5-119</strain>
    </source>
</reference>
<evidence type="ECO:0000256" key="7">
    <source>
        <dbReference type="ARBA" id="ARBA00048478"/>
    </source>
</evidence>
<dbReference type="Pfam" id="PF02224">
    <property type="entry name" value="Cytidylate_kin"/>
    <property type="match status" value="1"/>
</dbReference>
<evidence type="ECO:0000256" key="2">
    <source>
        <dbReference type="ARBA" id="ARBA00022679"/>
    </source>
</evidence>
<evidence type="ECO:0000256" key="3">
    <source>
        <dbReference type="ARBA" id="ARBA00022741"/>
    </source>
</evidence>
<evidence type="ECO:0000313" key="11">
    <source>
        <dbReference type="Proteomes" id="UP000032046"/>
    </source>
</evidence>
<keyword evidence="2 8" id="KW-0808">Transferase</keyword>
<evidence type="ECO:0000256" key="1">
    <source>
        <dbReference type="ARBA" id="ARBA00009427"/>
    </source>
</evidence>
<dbReference type="GO" id="GO:0036431">
    <property type="term" value="F:dCMP kinase activity"/>
    <property type="evidence" value="ECO:0007669"/>
    <property type="project" value="InterPro"/>
</dbReference>
<evidence type="ECO:0000313" key="10">
    <source>
        <dbReference type="EMBL" id="KIP63178.1"/>
    </source>
</evidence>
<dbReference type="GO" id="GO:0015949">
    <property type="term" value="P:nucleobase-containing small molecule interconversion"/>
    <property type="evidence" value="ECO:0007669"/>
    <property type="project" value="TreeGrafter"/>
</dbReference>
<dbReference type="EMBL" id="JXQK01000046">
    <property type="protein sequence ID" value="KIP63178.1"/>
    <property type="molecule type" value="Genomic_DNA"/>
</dbReference>
<name>A0A0D0HDU0_9BACT</name>
<evidence type="ECO:0000256" key="4">
    <source>
        <dbReference type="ARBA" id="ARBA00022777"/>
    </source>
</evidence>